<dbReference type="EMBL" id="DVMJ01000062">
    <property type="protein sequence ID" value="HIU13902.1"/>
    <property type="molecule type" value="Genomic_DNA"/>
</dbReference>
<dbReference type="Proteomes" id="UP000824175">
    <property type="component" value="Unassembled WGS sequence"/>
</dbReference>
<name>A0A9D1L1F6_9FIRM</name>
<sequence length="146" mass="16512">MNDHKQGWVSREQISIPPIEKKGYPSMVLIRPTTRHVEIKTSRPVLRPFVYRLKTDEKIAVTADAFVLGKGSQADYIIGGNSAISRTHVRISKRDDHYYLEDLGSSNHTYVNDDLLQGEVALEDGMLFKMADETFRFALEGGQEDA</sequence>
<feature type="domain" description="FHA" evidence="1">
    <location>
        <begin position="66"/>
        <end position="116"/>
    </location>
</feature>
<proteinExistence type="predicted"/>
<gene>
    <name evidence="2" type="ORF">IAD15_07535</name>
</gene>
<evidence type="ECO:0000313" key="2">
    <source>
        <dbReference type="EMBL" id="HIU13902.1"/>
    </source>
</evidence>
<dbReference type="CDD" id="cd00060">
    <property type="entry name" value="FHA"/>
    <property type="match status" value="1"/>
</dbReference>
<comment type="caution">
    <text evidence="2">The sequence shown here is derived from an EMBL/GenBank/DDBJ whole genome shotgun (WGS) entry which is preliminary data.</text>
</comment>
<dbReference type="AlphaFoldDB" id="A0A9D1L1F6"/>
<accession>A0A9D1L1F6</accession>
<reference evidence="2" key="1">
    <citation type="submission" date="2020-10" db="EMBL/GenBank/DDBJ databases">
        <authorList>
            <person name="Gilroy R."/>
        </authorList>
    </citation>
    <scope>NUCLEOTIDE SEQUENCE</scope>
    <source>
        <strain evidence="2">CHK195-11698</strain>
    </source>
</reference>
<dbReference type="InterPro" id="IPR008984">
    <property type="entry name" value="SMAD_FHA_dom_sf"/>
</dbReference>
<protein>
    <submittedName>
        <fullName evidence="2">FHA domain-containing protein</fullName>
    </submittedName>
</protein>
<evidence type="ECO:0000313" key="3">
    <source>
        <dbReference type="Proteomes" id="UP000824175"/>
    </source>
</evidence>
<dbReference type="InterPro" id="IPR000253">
    <property type="entry name" value="FHA_dom"/>
</dbReference>
<dbReference type="SMART" id="SM00240">
    <property type="entry name" value="FHA"/>
    <property type="match status" value="1"/>
</dbReference>
<dbReference type="PROSITE" id="PS50006">
    <property type="entry name" value="FHA_DOMAIN"/>
    <property type="match status" value="1"/>
</dbReference>
<dbReference type="SUPFAM" id="SSF49879">
    <property type="entry name" value="SMAD/FHA domain"/>
    <property type="match status" value="1"/>
</dbReference>
<reference evidence="2" key="2">
    <citation type="journal article" date="2021" name="PeerJ">
        <title>Extensive microbial diversity within the chicken gut microbiome revealed by metagenomics and culture.</title>
        <authorList>
            <person name="Gilroy R."/>
            <person name="Ravi A."/>
            <person name="Getino M."/>
            <person name="Pursley I."/>
            <person name="Horton D.L."/>
            <person name="Alikhan N.F."/>
            <person name="Baker D."/>
            <person name="Gharbi K."/>
            <person name="Hall N."/>
            <person name="Watson M."/>
            <person name="Adriaenssens E.M."/>
            <person name="Foster-Nyarko E."/>
            <person name="Jarju S."/>
            <person name="Secka A."/>
            <person name="Antonio M."/>
            <person name="Oren A."/>
            <person name="Chaudhuri R.R."/>
            <person name="La Ragione R."/>
            <person name="Hildebrand F."/>
            <person name="Pallen M.J."/>
        </authorList>
    </citation>
    <scope>NUCLEOTIDE SEQUENCE</scope>
    <source>
        <strain evidence="2">CHK195-11698</strain>
    </source>
</reference>
<organism evidence="2 3">
    <name type="scientific">Candidatus Fimiplasma intestinipullorum</name>
    <dbReference type="NCBI Taxonomy" id="2840825"/>
    <lineage>
        <taxon>Bacteria</taxon>
        <taxon>Bacillati</taxon>
        <taxon>Bacillota</taxon>
        <taxon>Clostridia</taxon>
        <taxon>Eubacteriales</taxon>
        <taxon>Candidatus Fimiplasma</taxon>
    </lineage>
</organism>
<dbReference type="Gene3D" id="2.60.200.20">
    <property type="match status" value="1"/>
</dbReference>
<evidence type="ECO:0000259" key="1">
    <source>
        <dbReference type="PROSITE" id="PS50006"/>
    </source>
</evidence>
<dbReference type="Pfam" id="PF00498">
    <property type="entry name" value="FHA"/>
    <property type="match status" value="1"/>
</dbReference>